<protein>
    <submittedName>
        <fullName evidence="1">Uncharacterized protein</fullName>
    </submittedName>
</protein>
<evidence type="ECO:0000313" key="2">
    <source>
        <dbReference type="Proteomes" id="UP000308901"/>
    </source>
</evidence>
<dbReference type="SUPFAM" id="SSF53756">
    <property type="entry name" value="UDP-Glycosyltransferase/glycogen phosphorylase"/>
    <property type="match status" value="1"/>
</dbReference>
<keyword evidence="2" id="KW-1185">Reference proteome</keyword>
<sequence length="437" mass="52256">MTYQEIIEIEKKYPINSIRVNNISIWMIVRNILFNIVKTSEIRKNIEYKDEKLVVEKKFEILNLENNKNKNLMFTSSINRRLYNNKYLDPILDPIADYLGQNSSIFLEDLQEFTLYSKNVFDYNTLLKSKIDSELFDFKIENEELLLKIFKILGIKFDYKNKLQNFFKYYFSIKKILNELQPKTIFIDGYIGKLNIILAARELNIPIIEVQHGSVIGHFAYDTNFEIESLFQPNYFLVFSQLDKEYLSNKSMYENKNIFIQGNYHLDFLNKKIEKIEAFRTLKKTFSKIVSISSQDTVELKLIEFIKDVAKINTRILFILIPRTNKEKIEYTRNFYTMPEFNCYEILLNSDIHTTVYSTCAYESLVFGKPTILINIENYSTMYYDYFKKLDYLKIVNNKENYTLLINKKNIGTKKLSFVNYKESLEKNINYIFKEFR</sequence>
<dbReference type="Proteomes" id="UP000308901">
    <property type="component" value="Unassembled WGS sequence"/>
</dbReference>
<dbReference type="EMBL" id="VANU01000003">
    <property type="protein sequence ID" value="TLP38529.1"/>
    <property type="molecule type" value="Genomic_DNA"/>
</dbReference>
<dbReference type="RefSeq" id="WP_138152524.1">
    <property type="nucleotide sequence ID" value="NZ_VANU01000003.1"/>
</dbReference>
<dbReference type="Gene3D" id="3.40.50.12580">
    <property type="match status" value="1"/>
</dbReference>
<dbReference type="InterPro" id="IPR043148">
    <property type="entry name" value="TagF_C"/>
</dbReference>
<dbReference type="OrthoDB" id="8704783at2"/>
<dbReference type="AlphaFoldDB" id="A0A5R8Y0Z9"/>
<evidence type="ECO:0000313" key="1">
    <source>
        <dbReference type="EMBL" id="TLP38529.1"/>
    </source>
</evidence>
<organism evidence="1 2">
    <name type="scientific">Arcobacter arenosus</name>
    <dbReference type="NCBI Taxonomy" id="2576037"/>
    <lineage>
        <taxon>Bacteria</taxon>
        <taxon>Pseudomonadati</taxon>
        <taxon>Campylobacterota</taxon>
        <taxon>Epsilonproteobacteria</taxon>
        <taxon>Campylobacterales</taxon>
        <taxon>Arcobacteraceae</taxon>
        <taxon>Arcobacter</taxon>
    </lineage>
</organism>
<name>A0A5R8Y0Z9_9BACT</name>
<comment type="caution">
    <text evidence="1">The sequence shown here is derived from an EMBL/GenBank/DDBJ whole genome shotgun (WGS) entry which is preliminary data.</text>
</comment>
<gene>
    <name evidence="1" type="ORF">FDK22_08700</name>
</gene>
<proteinExistence type="predicted"/>
<accession>A0A5R8Y0Z9</accession>
<reference evidence="1 2" key="1">
    <citation type="submission" date="2019-05" db="EMBL/GenBank/DDBJ databases">
        <title>Arcobacter sp. nov., isolated from sea sediment.</title>
        <authorList>
            <person name="Kim W."/>
        </authorList>
    </citation>
    <scope>NUCLEOTIDE SEQUENCE [LARGE SCALE GENOMIC DNA]</scope>
    <source>
        <strain evidence="1 2">CAU 1517</strain>
    </source>
</reference>